<dbReference type="GO" id="GO:0008484">
    <property type="term" value="F:sulfuric ester hydrolase activity"/>
    <property type="evidence" value="ECO:0007669"/>
    <property type="project" value="InterPro"/>
</dbReference>
<evidence type="ECO:0000313" key="7">
    <source>
        <dbReference type="EMBL" id="CAL4059160.1"/>
    </source>
</evidence>
<keyword evidence="3" id="KW-0479">Metal-binding</keyword>
<sequence length="310" mass="35092">MGFCDWDYTPLRRGFDTFYGFYTGEEDYYKHTRSGGYDFREQENIEAEANMTYSTDLFTARAVDIILSHQHLQLHPMFMYIPYQNIHTPYEVPSKYSDMYPNVEHHNTKRALGSVTAMDEGIGLIVDALKYTGMYNNTIIIFSSDNGGTNGVIDANLPLHGYKGSVWEGGTKGAAFIHSPLLENTPRVYNEALHITDWYNTLLSVAGAKELPDNDGYDQWEALQTGTEPSPRQDMVYNINGFDDDLMGAIRVGDHKYIYNEKKDNDGGDTWLVNLVDDPSEQTNLIESNPDLALEMHSLFLAAAETQMVN</sequence>
<keyword evidence="4" id="KW-0106">Calcium</keyword>
<dbReference type="Gene3D" id="3.40.720.10">
    <property type="entry name" value="Alkaline Phosphatase, subunit A"/>
    <property type="match status" value="1"/>
</dbReference>
<dbReference type="EMBL" id="CAXKWB010000087">
    <property type="protein sequence ID" value="CAL4059160.1"/>
    <property type="molecule type" value="Genomic_DNA"/>
</dbReference>
<name>A0AAV2PJP0_MEGNR</name>
<dbReference type="PANTHER" id="PTHR10342:SF273">
    <property type="entry name" value="RE14504P"/>
    <property type="match status" value="1"/>
</dbReference>
<evidence type="ECO:0000256" key="5">
    <source>
        <dbReference type="ARBA" id="ARBA00023180"/>
    </source>
</evidence>
<proteinExistence type="inferred from homology"/>
<comment type="caution">
    <text evidence="7">The sequence shown here is derived from an EMBL/GenBank/DDBJ whole genome shotgun (WGS) entry which is preliminary data.</text>
</comment>
<protein>
    <recommendedName>
        <fullName evidence="6">Sulfatase N-terminal domain-containing protein</fullName>
    </recommendedName>
</protein>
<feature type="domain" description="Sulfatase N-terminal" evidence="6">
    <location>
        <begin position="12"/>
        <end position="208"/>
    </location>
</feature>
<dbReference type="Gene3D" id="3.30.1120.10">
    <property type="match status" value="1"/>
</dbReference>
<keyword evidence="5" id="KW-0325">Glycoprotein</keyword>
<dbReference type="Proteomes" id="UP001497623">
    <property type="component" value="Unassembled WGS sequence"/>
</dbReference>
<organism evidence="7 8">
    <name type="scientific">Meganyctiphanes norvegica</name>
    <name type="common">Northern krill</name>
    <name type="synonym">Thysanopoda norvegica</name>
    <dbReference type="NCBI Taxonomy" id="48144"/>
    <lineage>
        <taxon>Eukaryota</taxon>
        <taxon>Metazoa</taxon>
        <taxon>Ecdysozoa</taxon>
        <taxon>Arthropoda</taxon>
        <taxon>Crustacea</taxon>
        <taxon>Multicrustacea</taxon>
        <taxon>Malacostraca</taxon>
        <taxon>Eumalacostraca</taxon>
        <taxon>Eucarida</taxon>
        <taxon>Euphausiacea</taxon>
        <taxon>Euphausiidae</taxon>
        <taxon>Meganyctiphanes</taxon>
    </lineage>
</organism>
<evidence type="ECO:0000256" key="3">
    <source>
        <dbReference type="ARBA" id="ARBA00022723"/>
    </source>
</evidence>
<gene>
    <name evidence="7" type="ORF">MNOR_LOCUS401</name>
</gene>
<feature type="non-terminal residue" evidence="7">
    <location>
        <position position="310"/>
    </location>
</feature>
<accession>A0AAV2PJP0</accession>
<dbReference type="PANTHER" id="PTHR10342">
    <property type="entry name" value="ARYLSULFATASE"/>
    <property type="match status" value="1"/>
</dbReference>
<dbReference type="InterPro" id="IPR017850">
    <property type="entry name" value="Alkaline_phosphatase_core_sf"/>
</dbReference>
<dbReference type="Pfam" id="PF00884">
    <property type="entry name" value="Sulfatase"/>
    <property type="match status" value="1"/>
</dbReference>
<evidence type="ECO:0000256" key="1">
    <source>
        <dbReference type="ARBA" id="ARBA00001913"/>
    </source>
</evidence>
<keyword evidence="8" id="KW-1185">Reference proteome</keyword>
<dbReference type="SUPFAM" id="SSF53649">
    <property type="entry name" value="Alkaline phosphatase-like"/>
    <property type="match status" value="1"/>
</dbReference>
<evidence type="ECO:0000256" key="4">
    <source>
        <dbReference type="ARBA" id="ARBA00022837"/>
    </source>
</evidence>
<evidence type="ECO:0000313" key="8">
    <source>
        <dbReference type="Proteomes" id="UP001497623"/>
    </source>
</evidence>
<reference evidence="7 8" key="1">
    <citation type="submission" date="2024-05" db="EMBL/GenBank/DDBJ databases">
        <authorList>
            <person name="Wallberg A."/>
        </authorList>
    </citation>
    <scope>NUCLEOTIDE SEQUENCE [LARGE SCALE GENOMIC DNA]</scope>
</reference>
<dbReference type="GO" id="GO:0046872">
    <property type="term" value="F:metal ion binding"/>
    <property type="evidence" value="ECO:0007669"/>
    <property type="project" value="UniProtKB-KW"/>
</dbReference>
<dbReference type="InterPro" id="IPR047115">
    <property type="entry name" value="ARSB"/>
</dbReference>
<dbReference type="AlphaFoldDB" id="A0AAV2PJP0"/>
<comment type="similarity">
    <text evidence="2">Belongs to the sulfatase family.</text>
</comment>
<comment type="cofactor">
    <cofactor evidence="1">
        <name>Ca(2+)</name>
        <dbReference type="ChEBI" id="CHEBI:29108"/>
    </cofactor>
</comment>
<evidence type="ECO:0000259" key="6">
    <source>
        <dbReference type="Pfam" id="PF00884"/>
    </source>
</evidence>
<evidence type="ECO:0000256" key="2">
    <source>
        <dbReference type="ARBA" id="ARBA00008779"/>
    </source>
</evidence>
<dbReference type="InterPro" id="IPR000917">
    <property type="entry name" value="Sulfatase_N"/>
</dbReference>